<dbReference type="Pfam" id="PF00005">
    <property type="entry name" value="ABC_tran"/>
    <property type="match status" value="1"/>
</dbReference>
<evidence type="ECO:0000256" key="4">
    <source>
        <dbReference type="ARBA" id="ARBA00022840"/>
    </source>
</evidence>
<comment type="similarity">
    <text evidence="1">Belongs to the ABC transporter superfamily.</text>
</comment>
<proteinExistence type="inferred from homology"/>
<dbReference type="SMART" id="SM00382">
    <property type="entry name" value="AAA"/>
    <property type="match status" value="1"/>
</dbReference>
<reference evidence="6 7" key="1">
    <citation type="submission" date="2018-10" db="EMBL/GenBank/DDBJ databases">
        <title>Genomic Encyclopedia of Type Strains, Phase IV (KMG-IV): sequencing the most valuable type-strain genomes for metagenomic binning, comparative biology and taxonomic classification.</title>
        <authorList>
            <person name="Goeker M."/>
        </authorList>
    </citation>
    <scope>NUCLEOTIDE SEQUENCE [LARGE SCALE GENOMIC DNA]</scope>
    <source>
        <strain evidence="6 7">DSM 13574</strain>
    </source>
</reference>
<dbReference type="InterPro" id="IPR027417">
    <property type="entry name" value="P-loop_NTPase"/>
</dbReference>
<evidence type="ECO:0000313" key="6">
    <source>
        <dbReference type="EMBL" id="RMA75261.1"/>
    </source>
</evidence>
<comment type="caution">
    <text evidence="6">The sequence shown here is derived from an EMBL/GenBank/DDBJ whole genome shotgun (WGS) entry which is preliminary data.</text>
</comment>
<dbReference type="GO" id="GO:0005524">
    <property type="term" value="F:ATP binding"/>
    <property type="evidence" value="ECO:0007669"/>
    <property type="project" value="UniProtKB-KW"/>
</dbReference>
<accession>A0ABX9UET1</accession>
<dbReference type="EMBL" id="REFG01000003">
    <property type="protein sequence ID" value="RMA75261.1"/>
    <property type="molecule type" value="Genomic_DNA"/>
</dbReference>
<evidence type="ECO:0000313" key="7">
    <source>
        <dbReference type="Proteomes" id="UP000279669"/>
    </source>
</evidence>
<dbReference type="Proteomes" id="UP000279669">
    <property type="component" value="Unassembled WGS sequence"/>
</dbReference>
<dbReference type="Gene3D" id="3.40.50.300">
    <property type="entry name" value="P-loop containing nucleotide triphosphate hydrolases"/>
    <property type="match status" value="1"/>
</dbReference>
<dbReference type="PANTHER" id="PTHR42711">
    <property type="entry name" value="ABC TRANSPORTER ATP-BINDING PROTEIN"/>
    <property type="match status" value="1"/>
</dbReference>
<keyword evidence="4 6" id="KW-0067">ATP-binding</keyword>
<feature type="domain" description="ABC transporter" evidence="5">
    <location>
        <begin position="31"/>
        <end position="266"/>
    </location>
</feature>
<dbReference type="PANTHER" id="PTHR42711:SF5">
    <property type="entry name" value="ABC TRANSPORTER ATP-BINDING PROTEIN NATA"/>
    <property type="match status" value="1"/>
</dbReference>
<dbReference type="PROSITE" id="PS50893">
    <property type="entry name" value="ABC_TRANSPORTER_2"/>
    <property type="match status" value="1"/>
</dbReference>
<evidence type="ECO:0000256" key="2">
    <source>
        <dbReference type="ARBA" id="ARBA00022448"/>
    </source>
</evidence>
<gene>
    <name evidence="6" type="ORF">C8D75_0779</name>
</gene>
<evidence type="ECO:0000259" key="5">
    <source>
        <dbReference type="PROSITE" id="PS50893"/>
    </source>
</evidence>
<keyword evidence="2" id="KW-0813">Transport</keyword>
<dbReference type="InterPro" id="IPR003593">
    <property type="entry name" value="AAA+_ATPase"/>
</dbReference>
<organism evidence="6 7">
    <name type="scientific">Petrotoga olearia</name>
    <dbReference type="NCBI Taxonomy" id="156203"/>
    <lineage>
        <taxon>Bacteria</taxon>
        <taxon>Thermotogati</taxon>
        <taxon>Thermotogota</taxon>
        <taxon>Thermotogae</taxon>
        <taxon>Petrotogales</taxon>
        <taxon>Petrotogaceae</taxon>
        <taxon>Petrotoga</taxon>
    </lineage>
</organism>
<evidence type="ECO:0000256" key="3">
    <source>
        <dbReference type="ARBA" id="ARBA00022741"/>
    </source>
</evidence>
<dbReference type="InterPro" id="IPR003439">
    <property type="entry name" value="ABC_transporter-like_ATP-bd"/>
</dbReference>
<dbReference type="SUPFAM" id="SSF52540">
    <property type="entry name" value="P-loop containing nucleoside triphosphate hydrolases"/>
    <property type="match status" value="1"/>
</dbReference>
<keyword evidence="7" id="KW-1185">Reference proteome</keyword>
<keyword evidence="3" id="KW-0547">Nucleotide-binding</keyword>
<name>A0ABX9UET1_9BACT</name>
<protein>
    <submittedName>
        <fullName evidence="6">ABC-2 type transport system ATP-binding protein</fullName>
    </submittedName>
</protein>
<evidence type="ECO:0000256" key="1">
    <source>
        <dbReference type="ARBA" id="ARBA00005417"/>
    </source>
</evidence>
<sequence length="348" mass="39386">MVGKLTVKSGSKFYKYRPLCLEGDGFDMDIIEIKNLCKEYKGKEEAALRNIDISIKEGETFGLLGPNGAGKTTMVRLILNILKPTKGTIKVFGVDVTSKEYDKKRKKIGFMLESLGVSYILTGYENMEFFDRIYYEDSSPSERKERIESLLTFAGLWEVKDKPVATYSHGMTRRLTLARALICDPTLIFLDEPTLGLDPEARTLIREMLLALKKEGKTVFLTSHDLEEVEKICSNIAIINHGEMVAQGSYEELKSRFSARRTVVKVKEIGPWVEELSKEMKIEIDGNTIYIEGNDSGRIFEVLAKTGVKVQEMKTEEEGLEDLYLKLLKSEPEARKGLVTRALKGVKR</sequence>
<dbReference type="InterPro" id="IPR050763">
    <property type="entry name" value="ABC_transporter_ATP-binding"/>
</dbReference>